<feature type="transmembrane region" description="Helical" evidence="7">
    <location>
        <begin position="379"/>
        <end position="401"/>
    </location>
</feature>
<comment type="subcellular location">
    <subcellularLocation>
        <location evidence="1">Cell membrane</location>
        <topology evidence="1">Multi-pass membrane protein</topology>
    </subcellularLocation>
</comment>
<keyword evidence="6 7" id="KW-0472">Membrane</keyword>
<dbReference type="InterPro" id="IPR020846">
    <property type="entry name" value="MFS_dom"/>
</dbReference>
<feature type="transmembrane region" description="Helical" evidence="7">
    <location>
        <begin position="308"/>
        <end position="332"/>
    </location>
</feature>
<dbReference type="EMBL" id="CP107020">
    <property type="protein sequence ID" value="UYG18159.1"/>
    <property type="molecule type" value="Genomic_DNA"/>
</dbReference>
<dbReference type="SUPFAM" id="SSF103473">
    <property type="entry name" value="MFS general substrate transporter"/>
    <property type="match status" value="2"/>
</dbReference>
<feature type="transmembrane region" description="Helical" evidence="7">
    <location>
        <begin position="272"/>
        <end position="296"/>
    </location>
</feature>
<feature type="transmembrane region" description="Helical" evidence="7">
    <location>
        <begin position="71"/>
        <end position="91"/>
    </location>
</feature>
<dbReference type="PANTHER" id="PTHR23517">
    <property type="entry name" value="RESISTANCE PROTEIN MDTM, PUTATIVE-RELATED-RELATED"/>
    <property type="match status" value="1"/>
</dbReference>
<dbReference type="InterPro" id="IPR011701">
    <property type="entry name" value="MFS"/>
</dbReference>
<evidence type="ECO:0000256" key="5">
    <source>
        <dbReference type="ARBA" id="ARBA00022989"/>
    </source>
</evidence>
<sequence length="438" mass="44455">MLRALVPSIYAPTVLEAAGEAALLPVIPLLARHLGFSVPAAAALAMIAGIGAVLGPIPTGRVMMRVGARRAIIASGIALAVSNVVALIVVGDGLQGHAGPGHRLALVLALVVMAATGQVWQLGRQSFLGTELPPELRARGMTTFGGMLRIGQVIGPLLGAVVVSLGHDAWVFGLFAVMTTTATVMVAVFMVPGEASGAAPPEPAAAERALDEEVEKVAEATAPVPAPDSTAQAGSRDTRGVLARMVRVGLGVTPLVMGRINRPLIVPLLGDALALDASTISVIFGVAAAIEIFMFIPAGSIMDRRGRAAVAVPCSLIMGLGYVLLSVLAPTIGTRSAGWALVALLVPCLLIAVGNGLGSGIVMTLGIDVSPERGRTRYLSWWNTVIGVGRLTAPLLVAGIALVAPVAAAGVVSGVLCLAGSGWLARVLPEVVPGRDRA</sequence>
<feature type="transmembrane region" description="Helical" evidence="7">
    <location>
        <begin position="338"/>
        <end position="367"/>
    </location>
</feature>
<evidence type="ECO:0000256" key="6">
    <source>
        <dbReference type="ARBA" id="ARBA00023136"/>
    </source>
</evidence>
<gene>
    <name evidence="9" type="ORF">BRM3_07105</name>
</gene>
<feature type="domain" description="Major facilitator superfamily (MFS) profile" evidence="8">
    <location>
        <begin position="1"/>
        <end position="432"/>
    </location>
</feature>
<keyword evidence="10" id="KW-1185">Reference proteome</keyword>
<protein>
    <submittedName>
        <fullName evidence="9">MFS transporter</fullName>
    </submittedName>
</protein>
<keyword evidence="3" id="KW-1003">Cell membrane</keyword>
<dbReference type="Proteomes" id="UP001164305">
    <property type="component" value="Chromosome"/>
</dbReference>
<dbReference type="PROSITE" id="PS50850">
    <property type="entry name" value="MFS"/>
    <property type="match status" value="1"/>
</dbReference>
<feature type="transmembrane region" description="Helical" evidence="7">
    <location>
        <begin position="37"/>
        <end position="59"/>
    </location>
</feature>
<dbReference type="InterPro" id="IPR050171">
    <property type="entry name" value="MFS_Transporters"/>
</dbReference>
<feature type="transmembrane region" description="Helical" evidence="7">
    <location>
        <begin position="103"/>
        <end position="123"/>
    </location>
</feature>
<organism evidence="9 10">
    <name type="scientific">Brachybacterium huguangmaarense</name>
    <dbReference type="NCBI Taxonomy" id="1652028"/>
    <lineage>
        <taxon>Bacteria</taxon>
        <taxon>Bacillati</taxon>
        <taxon>Actinomycetota</taxon>
        <taxon>Actinomycetes</taxon>
        <taxon>Micrococcales</taxon>
        <taxon>Dermabacteraceae</taxon>
        <taxon>Brachybacterium</taxon>
    </lineage>
</organism>
<proteinExistence type="predicted"/>
<dbReference type="Pfam" id="PF07690">
    <property type="entry name" value="MFS_1"/>
    <property type="match status" value="2"/>
</dbReference>
<evidence type="ECO:0000259" key="8">
    <source>
        <dbReference type="PROSITE" id="PS50850"/>
    </source>
</evidence>
<feature type="transmembrane region" description="Helical" evidence="7">
    <location>
        <begin position="144"/>
        <end position="163"/>
    </location>
</feature>
<feature type="transmembrane region" description="Helical" evidence="7">
    <location>
        <begin position="407"/>
        <end position="428"/>
    </location>
</feature>
<evidence type="ECO:0000256" key="4">
    <source>
        <dbReference type="ARBA" id="ARBA00022692"/>
    </source>
</evidence>
<keyword evidence="5 7" id="KW-1133">Transmembrane helix</keyword>
<name>A0ABY6G5A2_9MICO</name>
<dbReference type="RefSeq" id="WP_263595352.1">
    <property type="nucleotide sequence ID" value="NZ_CP107020.1"/>
</dbReference>
<reference evidence="9" key="1">
    <citation type="submission" date="2022-10" db="EMBL/GenBank/DDBJ databases">
        <title>Whole-Genome Sequencing of Brachybacterium huguangmaarense BRM-3, Isolated from Betula schmidtii.</title>
        <authorList>
            <person name="Haam D."/>
        </authorList>
    </citation>
    <scope>NUCLEOTIDE SEQUENCE</scope>
    <source>
        <strain evidence="9">BRM-3</strain>
    </source>
</reference>
<accession>A0ABY6G5A2</accession>
<evidence type="ECO:0000256" key="7">
    <source>
        <dbReference type="SAM" id="Phobius"/>
    </source>
</evidence>
<feature type="transmembrane region" description="Helical" evidence="7">
    <location>
        <begin position="169"/>
        <end position="191"/>
    </location>
</feature>
<keyword evidence="2" id="KW-0813">Transport</keyword>
<evidence type="ECO:0000256" key="3">
    <source>
        <dbReference type="ARBA" id="ARBA00022475"/>
    </source>
</evidence>
<evidence type="ECO:0000313" key="9">
    <source>
        <dbReference type="EMBL" id="UYG18159.1"/>
    </source>
</evidence>
<evidence type="ECO:0000313" key="10">
    <source>
        <dbReference type="Proteomes" id="UP001164305"/>
    </source>
</evidence>
<dbReference type="Gene3D" id="1.20.1250.20">
    <property type="entry name" value="MFS general substrate transporter like domains"/>
    <property type="match status" value="2"/>
</dbReference>
<evidence type="ECO:0000256" key="1">
    <source>
        <dbReference type="ARBA" id="ARBA00004651"/>
    </source>
</evidence>
<evidence type="ECO:0000256" key="2">
    <source>
        <dbReference type="ARBA" id="ARBA00022448"/>
    </source>
</evidence>
<dbReference type="InterPro" id="IPR036259">
    <property type="entry name" value="MFS_trans_sf"/>
</dbReference>
<keyword evidence="4 7" id="KW-0812">Transmembrane</keyword>